<feature type="transmembrane region" description="Helical" evidence="13">
    <location>
        <begin position="748"/>
        <end position="770"/>
    </location>
</feature>
<feature type="domain" description="ABC transporter" evidence="14">
    <location>
        <begin position="13"/>
        <end position="253"/>
    </location>
</feature>
<gene>
    <name evidence="15" type="ORF">BMYO_1595</name>
</gene>
<evidence type="ECO:0000256" key="12">
    <source>
        <dbReference type="SAM" id="MobiDB-lite"/>
    </source>
</evidence>
<dbReference type="NCBIfam" id="NF010167">
    <property type="entry name" value="PRK13648.1"/>
    <property type="match status" value="2"/>
</dbReference>
<dbReference type="InterPro" id="IPR017871">
    <property type="entry name" value="ABC_transporter-like_CS"/>
</dbReference>
<keyword evidence="7" id="KW-0547">Nucleotide-binding</keyword>
<comment type="subcellular location">
    <subcellularLocation>
        <location evidence="2">Cell membrane</location>
    </subcellularLocation>
    <subcellularLocation>
        <location evidence="1">Membrane</location>
        <topology evidence="1">Multi-pass membrane protein</topology>
    </subcellularLocation>
</comment>
<proteinExistence type="inferred from homology"/>
<evidence type="ECO:0000256" key="13">
    <source>
        <dbReference type="SAM" id="Phobius"/>
    </source>
</evidence>
<keyword evidence="8" id="KW-0067">ATP-binding</keyword>
<dbReference type="InterPro" id="IPR015856">
    <property type="entry name" value="ABC_transpr_CbiO/EcfA_su"/>
</dbReference>
<dbReference type="GO" id="GO:0016887">
    <property type="term" value="F:ATP hydrolysis activity"/>
    <property type="evidence" value="ECO:0007669"/>
    <property type="project" value="InterPro"/>
</dbReference>
<comment type="similarity">
    <text evidence="3">Belongs to the ABC transporter superfamily.</text>
</comment>
<dbReference type="RefSeq" id="WP_094668032.1">
    <property type="nucleotide sequence ID" value="NZ_MWWW01000018.1"/>
</dbReference>
<evidence type="ECO:0000256" key="2">
    <source>
        <dbReference type="ARBA" id="ARBA00004236"/>
    </source>
</evidence>
<comment type="caution">
    <text evidence="15">The sequence shown here is derived from an EMBL/GenBank/DDBJ whole genome shotgun (WGS) entry which is preliminary data.</text>
</comment>
<reference evidence="15 16" key="1">
    <citation type="journal article" date="2017" name="BMC Genomics">
        <title>Comparative genomic and phylogenomic analyses of the Bifidobacteriaceae family.</title>
        <authorList>
            <person name="Lugli G.A."/>
            <person name="Milani C."/>
            <person name="Turroni F."/>
            <person name="Duranti S."/>
            <person name="Mancabelli L."/>
            <person name="Mangifesta M."/>
            <person name="Ferrario C."/>
            <person name="Modesto M."/>
            <person name="Mattarelli P."/>
            <person name="Jiri K."/>
            <person name="van Sinderen D."/>
            <person name="Ventura M."/>
        </authorList>
    </citation>
    <scope>NUCLEOTIDE SEQUENCE [LARGE SCALE GENOMIC DNA]</scope>
    <source>
        <strain evidence="15 16">DSM 100196</strain>
    </source>
</reference>
<protein>
    <submittedName>
        <fullName evidence="15">Cobalt ABC transporter</fullName>
    </submittedName>
</protein>
<evidence type="ECO:0000256" key="10">
    <source>
        <dbReference type="ARBA" id="ARBA00022989"/>
    </source>
</evidence>
<keyword evidence="4" id="KW-0813">Transport</keyword>
<dbReference type="GO" id="GO:0043190">
    <property type="term" value="C:ATP-binding cassette (ABC) transporter complex"/>
    <property type="evidence" value="ECO:0007669"/>
    <property type="project" value="TreeGrafter"/>
</dbReference>
<evidence type="ECO:0000313" key="15">
    <source>
        <dbReference type="EMBL" id="OZG58608.1"/>
    </source>
</evidence>
<evidence type="ECO:0000256" key="7">
    <source>
        <dbReference type="ARBA" id="ARBA00022741"/>
    </source>
</evidence>
<keyword evidence="6 13" id="KW-0812">Transmembrane</keyword>
<keyword evidence="10 13" id="KW-1133">Transmembrane helix</keyword>
<feature type="compositionally biased region" description="Polar residues" evidence="12">
    <location>
        <begin position="585"/>
        <end position="619"/>
    </location>
</feature>
<dbReference type="OrthoDB" id="501320at2"/>
<dbReference type="InterPro" id="IPR003339">
    <property type="entry name" value="ABC/ECF_trnsptr_transmembrane"/>
</dbReference>
<dbReference type="PANTHER" id="PTHR43553">
    <property type="entry name" value="HEAVY METAL TRANSPORTER"/>
    <property type="match status" value="1"/>
</dbReference>
<dbReference type="PROSITE" id="PS00211">
    <property type="entry name" value="ABC_TRANSPORTER_1"/>
    <property type="match status" value="2"/>
</dbReference>
<evidence type="ECO:0000313" key="16">
    <source>
        <dbReference type="Proteomes" id="UP000216871"/>
    </source>
</evidence>
<evidence type="ECO:0000256" key="5">
    <source>
        <dbReference type="ARBA" id="ARBA00022475"/>
    </source>
</evidence>
<keyword evidence="11 13" id="KW-0472">Membrane</keyword>
<feature type="transmembrane region" description="Helical" evidence="13">
    <location>
        <begin position="667"/>
        <end position="700"/>
    </location>
</feature>
<evidence type="ECO:0000259" key="14">
    <source>
        <dbReference type="PROSITE" id="PS50893"/>
    </source>
</evidence>
<dbReference type="PANTHER" id="PTHR43553:SF24">
    <property type="entry name" value="ENERGY-COUPLING FACTOR TRANSPORTER ATP-BINDING PROTEIN ECFA1"/>
    <property type="match status" value="1"/>
</dbReference>
<dbReference type="Pfam" id="PF00005">
    <property type="entry name" value="ABC_tran"/>
    <property type="match status" value="2"/>
</dbReference>
<evidence type="ECO:0000256" key="9">
    <source>
        <dbReference type="ARBA" id="ARBA00022967"/>
    </source>
</evidence>
<dbReference type="InterPro" id="IPR050095">
    <property type="entry name" value="ECF_ABC_transporter_ATP-bd"/>
</dbReference>
<dbReference type="PROSITE" id="PS50893">
    <property type="entry name" value="ABC_TRANSPORTER_2"/>
    <property type="match status" value="2"/>
</dbReference>
<feature type="domain" description="ABC transporter" evidence="14">
    <location>
        <begin position="346"/>
        <end position="601"/>
    </location>
</feature>
<dbReference type="GO" id="GO:0005524">
    <property type="term" value="F:ATP binding"/>
    <property type="evidence" value="ECO:0007669"/>
    <property type="project" value="UniProtKB-KW"/>
</dbReference>
<dbReference type="Proteomes" id="UP000216871">
    <property type="component" value="Unassembled WGS sequence"/>
</dbReference>
<feature type="transmembrane region" description="Helical" evidence="13">
    <location>
        <begin position="707"/>
        <end position="728"/>
    </location>
</feature>
<keyword evidence="9" id="KW-1278">Translocase</keyword>
<dbReference type="GO" id="GO:0042626">
    <property type="term" value="F:ATPase-coupled transmembrane transporter activity"/>
    <property type="evidence" value="ECO:0007669"/>
    <property type="project" value="TreeGrafter"/>
</dbReference>
<name>A0A261FHR0_9BIFI</name>
<evidence type="ECO:0000256" key="6">
    <source>
        <dbReference type="ARBA" id="ARBA00022692"/>
    </source>
</evidence>
<keyword evidence="5" id="KW-1003">Cell membrane</keyword>
<evidence type="ECO:0000256" key="3">
    <source>
        <dbReference type="ARBA" id="ARBA00005417"/>
    </source>
</evidence>
<dbReference type="SUPFAM" id="SSF52540">
    <property type="entry name" value="P-loop containing nucleoside triphosphate hydrolases"/>
    <property type="match status" value="2"/>
</dbReference>
<organism evidence="15 16">
    <name type="scientific">Bifidobacterium myosotis</name>
    <dbReference type="NCBI Taxonomy" id="1630166"/>
    <lineage>
        <taxon>Bacteria</taxon>
        <taxon>Bacillati</taxon>
        <taxon>Actinomycetota</taxon>
        <taxon>Actinomycetes</taxon>
        <taxon>Bifidobacteriales</taxon>
        <taxon>Bifidobacteriaceae</taxon>
        <taxon>Bifidobacterium</taxon>
    </lineage>
</organism>
<feature type="region of interest" description="Disordered" evidence="12">
    <location>
        <begin position="579"/>
        <end position="657"/>
    </location>
</feature>
<keyword evidence="16" id="KW-1185">Reference proteome</keyword>
<evidence type="ECO:0000256" key="4">
    <source>
        <dbReference type="ARBA" id="ARBA00022448"/>
    </source>
</evidence>
<dbReference type="CDD" id="cd03225">
    <property type="entry name" value="ABC_cobalt_CbiO_domain1"/>
    <property type="match status" value="2"/>
</dbReference>
<dbReference type="AlphaFoldDB" id="A0A261FHR0"/>
<accession>A0A261FHR0</accession>
<dbReference type="InterPro" id="IPR003593">
    <property type="entry name" value="AAA+_ATPase"/>
</dbReference>
<evidence type="ECO:0000256" key="11">
    <source>
        <dbReference type="ARBA" id="ARBA00023136"/>
    </source>
</evidence>
<dbReference type="CDD" id="cd16914">
    <property type="entry name" value="EcfT"/>
    <property type="match status" value="1"/>
</dbReference>
<dbReference type="InterPro" id="IPR027417">
    <property type="entry name" value="P-loop_NTPase"/>
</dbReference>
<sequence length="904" mass="95297">MTDSHSPALAPVAELQHVRFSYDRGATWALDDVSLTIHAGERMCLVGPNGSGKSTLARLIAGLTAPDDGRIVLLGHTVYAPQSGPDADAYRAARRGIGMVFQNPEDQIVTTVVEDDVAFGPENLGIARERIGDRITQTLDAVGLASHRDADPTRMSGGQQQRAAIAGMLAMNPSMLVLDEPTAMLDETARAEVMRVLDVLQSRGTTIVHVTHHPDETRHADRVVHMATGRIIADAPGNEAADCPEPSALSDTISTAIDTTATGSGVNVITAPLPLLGTSAEVATDAANGTSATITADISTDIRGVVPPGTTITSSSALAGVVSGAAASPAGTSVEAPASSSPAPIIRVSHLSYRYAGDQPPVIDDLSFTITKGETVALMGSNGSGKSTLARLLCALAKPSAGSITVAGIPVAWDKRAPIVGNDGTVQRLKSANRKQLAQLRRRVGYVMQHPEHQLFADTVAEDVAYGPRNQGLSESEVDERVREALSLLHIEHLADRPPFDLSGGQQRLAAIAGVVACRPDVLVMDEPTASLDVHAKARIHELLHTLKARGVTMLIITHDRAEAEELGDRVVRMPIASHAGQTGRGTTADMSKTNGANASPYTTSAHTASGKTSRSDGTPESAHNMAHDAAPDVPCESVHESHAPTEPAVPNRRHSPIHRLDPRVKMVGFLAAMFTMFAVNTPVQLALGVTLTLAVMLFARLNPIRVLASIHPILALLILMSLCNLIVVRTGTPLVAWGPFSITDQGVTIAVLYACRFALVIILGAVFLATTTPTAMTDAFEALLRPFARFGLHAQEIALVMSLALRFIPTLTDETRSIVDAQAARGGSIETGSLTQRIKAMSAIIVPVFAGTLRHADNLSLALDARCYEEGIARTHWRVFAPGPKDAIFAVAVIGYIAAIVAL</sequence>
<evidence type="ECO:0000256" key="1">
    <source>
        <dbReference type="ARBA" id="ARBA00004141"/>
    </source>
</evidence>
<dbReference type="Gene3D" id="3.40.50.300">
    <property type="entry name" value="P-loop containing nucleotide triphosphate hydrolases"/>
    <property type="match status" value="2"/>
</dbReference>
<dbReference type="EMBL" id="MWWW01000018">
    <property type="protein sequence ID" value="OZG58608.1"/>
    <property type="molecule type" value="Genomic_DNA"/>
</dbReference>
<dbReference type="SMART" id="SM00382">
    <property type="entry name" value="AAA"/>
    <property type="match status" value="2"/>
</dbReference>
<dbReference type="InterPro" id="IPR003439">
    <property type="entry name" value="ABC_transporter-like_ATP-bd"/>
</dbReference>
<dbReference type="FunFam" id="3.40.50.300:FF:000224">
    <property type="entry name" value="Energy-coupling factor transporter ATP-binding protein EcfA"/>
    <property type="match status" value="1"/>
</dbReference>
<dbReference type="Pfam" id="PF02361">
    <property type="entry name" value="CbiQ"/>
    <property type="match status" value="1"/>
</dbReference>
<evidence type="ECO:0000256" key="8">
    <source>
        <dbReference type="ARBA" id="ARBA00022840"/>
    </source>
</evidence>